<dbReference type="PANTHER" id="PTHR46038">
    <property type="entry name" value="EXPRESSED PROTEIN-RELATED"/>
    <property type="match status" value="1"/>
</dbReference>
<keyword evidence="1" id="KW-0812">Transmembrane</keyword>
<dbReference type="EMBL" id="CM027682">
    <property type="protein sequence ID" value="KAG0540757.1"/>
    <property type="molecule type" value="Genomic_DNA"/>
</dbReference>
<evidence type="ECO:0000259" key="2">
    <source>
        <dbReference type="Pfam" id="PF03407"/>
    </source>
</evidence>
<dbReference type="InterPro" id="IPR005069">
    <property type="entry name" value="Nucl-diP-sugar_transferase"/>
</dbReference>
<dbReference type="InterPro" id="IPR044821">
    <property type="entry name" value="At1g28695/At4g15970-like"/>
</dbReference>
<keyword evidence="1" id="KW-0472">Membrane</keyword>
<dbReference type="Pfam" id="PF03407">
    <property type="entry name" value="Nucleotid_trans"/>
    <property type="match status" value="1"/>
</dbReference>
<evidence type="ECO:0000313" key="3">
    <source>
        <dbReference type="EMBL" id="KAG0540757.1"/>
    </source>
</evidence>
<comment type="caution">
    <text evidence="3">The sequence shown here is derived from an EMBL/GenBank/DDBJ whole genome shotgun (WGS) entry which is preliminary data.</text>
</comment>
<evidence type="ECO:0000256" key="1">
    <source>
        <dbReference type="SAM" id="Phobius"/>
    </source>
</evidence>
<protein>
    <recommendedName>
        <fullName evidence="2">Nucleotide-diphospho-sugar transferase domain-containing protein</fullName>
    </recommendedName>
</protein>
<feature type="domain" description="Nucleotide-diphospho-sugar transferase" evidence="2">
    <location>
        <begin position="132"/>
        <end position="330"/>
    </location>
</feature>
<dbReference type="AlphaFoldDB" id="A0A921RKX9"/>
<name>A0A921RKX9_SORBI</name>
<evidence type="ECO:0000313" key="4">
    <source>
        <dbReference type="Proteomes" id="UP000807115"/>
    </source>
</evidence>
<feature type="transmembrane region" description="Helical" evidence="1">
    <location>
        <begin position="35"/>
        <end position="53"/>
    </location>
</feature>
<dbReference type="Proteomes" id="UP000807115">
    <property type="component" value="Chromosome 3"/>
</dbReference>
<accession>A0A921RKX9</accession>
<sequence length="372" mass="42144">MKQRQHTHILGLLDQQDIAMGLGFRMSKEAAGSHAVSFFLGAALPTALLFFLASDRLGEGLSTISHNWGNGPSGDDDANDEVMFKGLAELLPSVAMDDRTVIITSVNEAWAQPGSLLDLYLDSFKNGEDTAHLLDHLLVVALDARGFHRCQAVHPHCYLLNATSVDMSSAKPFMSPDYLELVWTKLVFQQRVLELGYNFLFTDCDMVWFRNPFRHFPVYADMSCSSDDFKPSRAPLDNPLNTGLYYMKTTNRTIEMMKYWRAARERFPGQHDQAVFVNIRHELVGKLQVRIEPLDTVYYGGICEYHDDPEKVCTIHADCCVGLDTKVHDLMAFAADWKNYTSLTPEARQKGKGAFKWTYPTRCRDSIGWRKP</sequence>
<proteinExistence type="predicted"/>
<gene>
    <name evidence="3" type="ORF">BDA96_03G436600</name>
</gene>
<reference evidence="3" key="1">
    <citation type="journal article" date="2019" name="BMC Genomics">
        <title>A new reference genome for Sorghum bicolor reveals high levels of sequence similarity between sweet and grain genotypes: implications for the genetics of sugar metabolism.</title>
        <authorList>
            <person name="Cooper E.A."/>
            <person name="Brenton Z.W."/>
            <person name="Flinn B.S."/>
            <person name="Jenkins J."/>
            <person name="Shu S."/>
            <person name="Flowers D."/>
            <person name="Luo F."/>
            <person name="Wang Y."/>
            <person name="Xia P."/>
            <person name="Barry K."/>
            <person name="Daum C."/>
            <person name="Lipzen A."/>
            <person name="Yoshinaga Y."/>
            <person name="Schmutz J."/>
            <person name="Saski C."/>
            <person name="Vermerris W."/>
            <person name="Kresovich S."/>
        </authorList>
    </citation>
    <scope>NUCLEOTIDE SEQUENCE</scope>
</reference>
<reference evidence="3" key="2">
    <citation type="submission" date="2020-10" db="EMBL/GenBank/DDBJ databases">
        <authorList>
            <person name="Cooper E.A."/>
            <person name="Brenton Z.W."/>
            <person name="Flinn B.S."/>
            <person name="Jenkins J."/>
            <person name="Shu S."/>
            <person name="Flowers D."/>
            <person name="Luo F."/>
            <person name="Wang Y."/>
            <person name="Xia P."/>
            <person name="Barry K."/>
            <person name="Daum C."/>
            <person name="Lipzen A."/>
            <person name="Yoshinaga Y."/>
            <person name="Schmutz J."/>
            <person name="Saski C."/>
            <person name="Vermerris W."/>
            <person name="Kresovich S."/>
        </authorList>
    </citation>
    <scope>NUCLEOTIDE SEQUENCE</scope>
</reference>
<keyword evidence="1" id="KW-1133">Transmembrane helix</keyword>
<organism evidence="3 4">
    <name type="scientific">Sorghum bicolor</name>
    <name type="common">Sorghum</name>
    <name type="synonym">Sorghum vulgare</name>
    <dbReference type="NCBI Taxonomy" id="4558"/>
    <lineage>
        <taxon>Eukaryota</taxon>
        <taxon>Viridiplantae</taxon>
        <taxon>Streptophyta</taxon>
        <taxon>Embryophyta</taxon>
        <taxon>Tracheophyta</taxon>
        <taxon>Spermatophyta</taxon>
        <taxon>Magnoliopsida</taxon>
        <taxon>Liliopsida</taxon>
        <taxon>Poales</taxon>
        <taxon>Poaceae</taxon>
        <taxon>PACMAD clade</taxon>
        <taxon>Panicoideae</taxon>
        <taxon>Andropogonodae</taxon>
        <taxon>Andropogoneae</taxon>
        <taxon>Sorghinae</taxon>
        <taxon>Sorghum</taxon>
    </lineage>
</organism>
<dbReference type="PANTHER" id="PTHR46038:SF9">
    <property type="entry name" value="OS01G0920800 PROTEIN"/>
    <property type="match status" value="1"/>
</dbReference>